<dbReference type="PROSITE" id="PS51898">
    <property type="entry name" value="TYR_RECOMBINASE"/>
    <property type="match status" value="1"/>
</dbReference>
<accession>A0ABS9E0S8</accession>
<dbReference type="InterPro" id="IPR013762">
    <property type="entry name" value="Integrase-like_cat_sf"/>
</dbReference>
<evidence type="ECO:0000313" key="3">
    <source>
        <dbReference type="EMBL" id="MCF3948623.1"/>
    </source>
</evidence>
<dbReference type="EMBL" id="JAKGBZ010000065">
    <property type="protein sequence ID" value="MCF3948623.1"/>
    <property type="molecule type" value="Genomic_DNA"/>
</dbReference>
<comment type="caution">
    <text evidence="3">The sequence shown here is derived from an EMBL/GenBank/DDBJ whole genome shotgun (WGS) entry which is preliminary data.</text>
</comment>
<keyword evidence="1" id="KW-0233">DNA recombination</keyword>
<protein>
    <recommendedName>
        <fullName evidence="2">Tyr recombinase domain-containing protein</fullName>
    </recommendedName>
</protein>
<sequence>MRKETWNQWMVHWYQFLRYAERKGWIDGIGFELWQAKQRGTSERLIAALRPEEYRAFAGAARTQRLRAGLATFIGTGMRSSEVTALRDHDVPSQTEFAGVLYRPWMIVGKGQKSREVLWPLSAAKAVHAYRLGERRLAIEALKERLRSGRVPIGQTFLIPTANRHGTGF</sequence>
<keyword evidence="4" id="KW-1185">Reference proteome</keyword>
<gene>
    <name evidence="3" type="ORF">L2A60_18345</name>
</gene>
<dbReference type="InterPro" id="IPR011010">
    <property type="entry name" value="DNA_brk_join_enz"/>
</dbReference>
<dbReference type="Proteomes" id="UP001521209">
    <property type="component" value="Unassembled WGS sequence"/>
</dbReference>
<feature type="domain" description="Tyr recombinase" evidence="2">
    <location>
        <begin position="44"/>
        <end position="169"/>
    </location>
</feature>
<dbReference type="SUPFAM" id="SSF56349">
    <property type="entry name" value="DNA breaking-rejoining enzymes"/>
    <property type="match status" value="1"/>
</dbReference>
<dbReference type="InterPro" id="IPR002104">
    <property type="entry name" value="Integrase_catalytic"/>
</dbReference>
<name>A0ABS9E0S8_9PROT</name>
<reference evidence="3 4" key="1">
    <citation type="submission" date="2022-01" db="EMBL/GenBank/DDBJ databases">
        <authorList>
            <person name="Won M."/>
            <person name="Kim S.-J."/>
            <person name="Kwon S.-W."/>
        </authorList>
    </citation>
    <scope>NUCLEOTIDE SEQUENCE [LARGE SCALE GENOMIC DNA]</scope>
    <source>
        <strain evidence="3 4">KCTC 23505</strain>
    </source>
</reference>
<evidence type="ECO:0000256" key="1">
    <source>
        <dbReference type="ARBA" id="ARBA00023172"/>
    </source>
</evidence>
<evidence type="ECO:0000313" key="4">
    <source>
        <dbReference type="Proteomes" id="UP001521209"/>
    </source>
</evidence>
<evidence type="ECO:0000259" key="2">
    <source>
        <dbReference type="PROSITE" id="PS51898"/>
    </source>
</evidence>
<dbReference type="RefSeq" id="WP_235705937.1">
    <property type="nucleotide sequence ID" value="NZ_JAKGBZ010000065.1"/>
</dbReference>
<dbReference type="Gene3D" id="1.10.443.10">
    <property type="entry name" value="Intergrase catalytic core"/>
    <property type="match status" value="1"/>
</dbReference>
<organism evidence="3 4">
    <name type="scientific">Acidiphilium iwatense</name>
    <dbReference type="NCBI Taxonomy" id="768198"/>
    <lineage>
        <taxon>Bacteria</taxon>
        <taxon>Pseudomonadati</taxon>
        <taxon>Pseudomonadota</taxon>
        <taxon>Alphaproteobacteria</taxon>
        <taxon>Acetobacterales</taxon>
        <taxon>Acidocellaceae</taxon>
        <taxon>Acidiphilium</taxon>
    </lineage>
</organism>
<proteinExistence type="predicted"/>